<dbReference type="SMART" id="SM00826">
    <property type="entry name" value="PKS_DH"/>
    <property type="match status" value="1"/>
</dbReference>
<keyword evidence="1" id="KW-0808">Transferase</keyword>
<dbReference type="InterPro" id="IPR049900">
    <property type="entry name" value="PKS_mFAS_DH"/>
</dbReference>
<feature type="domain" description="PKS/mFAS DH" evidence="4">
    <location>
        <begin position="1"/>
        <end position="189"/>
    </location>
</feature>
<dbReference type="Pfam" id="PF21089">
    <property type="entry name" value="PKS_DH_N"/>
    <property type="match status" value="1"/>
</dbReference>
<dbReference type="Proteomes" id="UP001241926">
    <property type="component" value="Unassembled WGS sequence"/>
</dbReference>
<comment type="caution">
    <text evidence="5">The sequence shown here is derived from an EMBL/GenBank/DDBJ whole genome shotgun (WGS) entry which is preliminary data.</text>
</comment>
<feature type="non-terminal residue" evidence="5">
    <location>
        <position position="189"/>
    </location>
</feature>
<dbReference type="InterPro" id="IPR042104">
    <property type="entry name" value="PKS_dehydratase_sf"/>
</dbReference>
<dbReference type="InterPro" id="IPR050091">
    <property type="entry name" value="PKS_NRPS_Biosynth_Enz"/>
</dbReference>
<gene>
    <name evidence="5" type="ORF">QNN03_38415</name>
</gene>
<proteinExistence type="predicted"/>
<organism evidence="5 6">
    <name type="scientific">Streptomyces fuscus</name>
    <dbReference type="NCBI Taxonomy" id="3048495"/>
    <lineage>
        <taxon>Bacteria</taxon>
        <taxon>Bacillati</taxon>
        <taxon>Actinomycetota</taxon>
        <taxon>Actinomycetes</taxon>
        <taxon>Kitasatosporales</taxon>
        <taxon>Streptomycetaceae</taxon>
        <taxon>Streptomyces</taxon>
    </lineage>
</organism>
<dbReference type="RefSeq" id="WP_285437345.1">
    <property type="nucleotide sequence ID" value="NZ_JASJUS010000145.1"/>
</dbReference>
<evidence type="ECO:0000313" key="5">
    <source>
        <dbReference type="EMBL" id="MDL2082290.1"/>
    </source>
</evidence>
<dbReference type="InterPro" id="IPR049551">
    <property type="entry name" value="PKS_DH_C"/>
</dbReference>
<comment type="caution">
    <text evidence="3">Lacks conserved residue(s) required for the propagation of feature annotation.</text>
</comment>
<evidence type="ECO:0000256" key="2">
    <source>
        <dbReference type="ARBA" id="ARBA00023268"/>
    </source>
</evidence>
<dbReference type="InterPro" id="IPR020807">
    <property type="entry name" value="PKS_DH"/>
</dbReference>
<dbReference type="PROSITE" id="PS52019">
    <property type="entry name" value="PKS_MFAS_DH"/>
    <property type="match status" value="1"/>
</dbReference>
<protein>
    <submittedName>
        <fullName evidence="5">Polyketide synthase dehydratase domain-containing protein</fullName>
    </submittedName>
</protein>
<sequence>MELAGGDGEVLLTGRLSPAVQGWLRDHVVAGSVVFPGTGFLELALRAGESAGCDRVEDLTLAAPLVLAERGGVRVQVRVGAADASGRRPLEIHSRAEEALDADPWTLHATGTLAAAADRRPQADFAVWPPQGATAEPVEDVYERFAGLGLAYGPAFRGLRQAWRRGEEVFAEVALPADQETGAFGLHPA</sequence>
<dbReference type="PANTHER" id="PTHR43775:SF51">
    <property type="entry name" value="INACTIVE PHENOLPHTHIOCEROL SYNTHESIS POLYKETIDE SYNTHASE TYPE I PKS1-RELATED"/>
    <property type="match status" value="1"/>
</dbReference>
<dbReference type="InterPro" id="IPR049552">
    <property type="entry name" value="PKS_DH_N"/>
</dbReference>
<feature type="region of interest" description="N-terminal hotdog fold" evidence="3">
    <location>
        <begin position="1"/>
        <end position="120"/>
    </location>
</feature>
<accession>A0ABT7JBP2</accession>
<name>A0ABT7JBP2_9ACTN</name>
<dbReference type="Pfam" id="PF14765">
    <property type="entry name" value="PS-DH"/>
    <property type="match status" value="1"/>
</dbReference>
<evidence type="ECO:0000259" key="4">
    <source>
        <dbReference type="PROSITE" id="PS52019"/>
    </source>
</evidence>
<reference evidence="5 6" key="1">
    <citation type="submission" date="2023-05" db="EMBL/GenBank/DDBJ databases">
        <title>Streptomyces fuscus sp. nov., a brown-black pigment producing actinomyces isolated from dry sand of Sea duck farm.</title>
        <authorList>
            <person name="Xie J."/>
            <person name="Shen N."/>
        </authorList>
    </citation>
    <scope>NUCLEOTIDE SEQUENCE [LARGE SCALE GENOMIC DNA]</scope>
    <source>
        <strain evidence="5 6">GXMU-J15</strain>
    </source>
</reference>
<evidence type="ECO:0000256" key="1">
    <source>
        <dbReference type="ARBA" id="ARBA00022679"/>
    </source>
</evidence>
<dbReference type="Gene3D" id="3.10.129.110">
    <property type="entry name" value="Polyketide synthase dehydratase"/>
    <property type="match status" value="1"/>
</dbReference>
<evidence type="ECO:0000256" key="3">
    <source>
        <dbReference type="PROSITE-ProRule" id="PRU01363"/>
    </source>
</evidence>
<dbReference type="PANTHER" id="PTHR43775">
    <property type="entry name" value="FATTY ACID SYNTHASE"/>
    <property type="match status" value="1"/>
</dbReference>
<keyword evidence="6" id="KW-1185">Reference proteome</keyword>
<keyword evidence="2" id="KW-0511">Multifunctional enzyme</keyword>
<dbReference type="EMBL" id="JASJUS010000145">
    <property type="protein sequence ID" value="MDL2082290.1"/>
    <property type="molecule type" value="Genomic_DNA"/>
</dbReference>
<feature type="region of interest" description="C-terminal hotdog fold" evidence="3">
    <location>
        <begin position="133"/>
        <end position="189"/>
    </location>
</feature>
<evidence type="ECO:0000313" key="6">
    <source>
        <dbReference type="Proteomes" id="UP001241926"/>
    </source>
</evidence>